<protein>
    <submittedName>
        <fullName evidence="3">YARHG domain-containing protein</fullName>
    </submittedName>
</protein>
<proteinExistence type="predicted"/>
<feature type="domain" description="Caspase family p20" evidence="2">
    <location>
        <begin position="45"/>
        <end position="178"/>
    </location>
</feature>
<dbReference type="InterPro" id="IPR001309">
    <property type="entry name" value="Pept_C14_p20"/>
</dbReference>
<dbReference type="AlphaFoldDB" id="A0A1N6FLH8"/>
<dbReference type="EMBL" id="FSRL01000001">
    <property type="protein sequence ID" value="SIN96118.1"/>
    <property type="molecule type" value="Genomic_DNA"/>
</dbReference>
<dbReference type="InterPro" id="IPR025582">
    <property type="entry name" value="YARHG_dom"/>
</dbReference>
<dbReference type="STRING" id="1217970.SAMN05444002_1767"/>
<organism evidence="3 4">
    <name type="scientific">Vannielia litorea</name>
    <dbReference type="NCBI Taxonomy" id="1217970"/>
    <lineage>
        <taxon>Bacteria</taxon>
        <taxon>Pseudomonadati</taxon>
        <taxon>Pseudomonadota</taxon>
        <taxon>Alphaproteobacteria</taxon>
        <taxon>Rhodobacterales</taxon>
        <taxon>Paracoccaceae</taxon>
        <taxon>Vannielia</taxon>
    </lineage>
</organism>
<evidence type="ECO:0000313" key="3">
    <source>
        <dbReference type="EMBL" id="SIN96118.1"/>
    </source>
</evidence>
<gene>
    <name evidence="3" type="ORF">SAMN05444002_1767</name>
</gene>
<dbReference type="SUPFAM" id="SSF52129">
    <property type="entry name" value="Caspase-like"/>
    <property type="match status" value="1"/>
</dbReference>
<accession>A0A1N6FLH8</accession>
<dbReference type="PROSITE" id="PS50208">
    <property type="entry name" value="CASPASE_P20"/>
    <property type="match status" value="1"/>
</dbReference>
<dbReference type="GO" id="GO:0006508">
    <property type="term" value="P:proteolysis"/>
    <property type="evidence" value="ECO:0007669"/>
    <property type="project" value="InterPro"/>
</dbReference>
<sequence>MGIVRQTIRHGSWAHLAAILVVLLATASHLRAQDRSAVILPATSSGRLALVIGIDAYDNVTPLQKAVNDAKSVSDTLLRIGFEVTRIIDADRRTLNQAISQVASQIRPGDEVVFYFAGHGIEVNGRNYLLPADVPAARPGDESFVTSESIAADRVLGAFRERGARVTLLILDACRNNPFPGEGQRSLGGSRGLARMDAPEGSFILFSAGSGQTALDRLANSDPDPNSVFTRALLPRLREQGLSIHDLVRAVRTDVRALAGTVQHNQFPAYYDQLSGDFSFNPGSRVEDSVEPVTIVPQEAVQPQAVAPPSDPCTAARADWQVLDSSESSAALQAFIGKYPDCPIFVAAAQDRLAVLQNARAAPAPEPEPAPAAEPSPPSPLTSGDICTRLWYERNLIFHNRGFCFSSARARSVFDTSRCTTRSPVLTAAEEREVARLKAAEQANGC</sequence>
<dbReference type="SMART" id="SM01324">
    <property type="entry name" value="YARHG"/>
    <property type="match status" value="1"/>
</dbReference>
<dbReference type="GO" id="GO:0004197">
    <property type="term" value="F:cysteine-type endopeptidase activity"/>
    <property type="evidence" value="ECO:0007669"/>
    <property type="project" value="InterPro"/>
</dbReference>
<dbReference type="InterPro" id="IPR052039">
    <property type="entry name" value="Caspase-related_regulators"/>
</dbReference>
<evidence type="ECO:0000313" key="4">
    <source>
        <dbReference type="Proteomes" id="UP000184932"/>
    </source>
</evidence>
<name>A0A1N6FLH8_9RHOB</name>
<feature type="compositionally biased region" description="Pro residues" evidence="1">
    <location>
        <begin position="364"/>
        <end position="380"/>
    </location>
</feature>
<evidence type="ECO:0000259" key="2">
    <source>
        <dbReference type="PROSITE" id="PS50208"/>
    </source>
</evidence>
<reference evidence="4" key="1">
    <citation type="submission" date="2016-11" db="EMBL/GenBank/DDBJ databases">
        <authorList>
            <person name="Varghese N."/>
            <person name="Submissions S."/>
        </authorList>
    </citation>
    <scope>NUCLEOTIDE SEQUENCE [LARGE SCALE GENOMIC DNA]</scope>
    <source>
        <strain evidence="4">DSM 29440</strain>
    </source>
</reference>
<dbReference type="Pfam" id="PF13308">
    <property type="entry name" value="YARHG"/>
    <property type="match status" value="1"/>
</dbReference>
<dbReference type="InterPro" id="IPR011600">
    <property type="entry name" value="Pept_C14_caspase"/>
</dbReference>
<dbReference type="Gene3D" id="3.40.50.1460">
    <property type="match status" value="1"/>
</dbReference>
<evidence type="ECO:0000256" key="1">
    <source>
        <dbReference type="SAM" id="MobiDB-lite"/>
    </source>
</evidence>
<keyword evidence="4" id="KW-1185">Reference proteome</keyword>
<dbReference type="PANTHER" id="PTHR22576:SF37">
    <property type="entry name" value="MUCOSA-ASSOCIATED LYMPHOID TISSUE LYMPHOMA TRANSLOCATION PROTEIN 1"/>
    <property type="match status" value="1"/>
</dbReference>
<dbReference type="RefSeq" id="WP_074255870.1">
    <property type="nucleotide sequence ID" value="NZ_FSRL01000001.1"/>
</dbReference>
<dbReference type="PANTHER" id="PTHR22576">
    <property type="entry name" value="MUCOSA ASSOCIATED LYMPHOID TISSUE LYMPHOMA TRANSLOCATION PROTEIN 1/PARACASPASE"/>
    <property type="match status" value="1"/>
</dbReference>
<feature type="region of interest" description="Disordered" evidence="1">
    <location>
        <begin position="359"/>
        <end position="381"/>
    </location>
</feature>
<dbReference type="Proteomes" id="UP000184932">
    <property type="component" value="Unassembled WGS sequence"/>
</dbReference>
<dbReference type="InterPro" id="IPR029030">
    <property type="entry name" value="Caspase-like_dom_sf"/>
</dbReference>
<dbReference type="Pfam" id="PF00656">
    <property type="entry name" value="Peptidase_C14"/>
    <property type="match status" value="1"/>
</dbReference>